<dbReference type="InterPro" id="IPR019139">
    <property type="entry name" value="LRRFIP1/2"/>
</dbReference>
<feature type="compositionally biased region" description="Low complexity" evidence="4">
    <location>
        <begin position="13"/>
        <end position="26"/>
    </location>
</feature>
<evidence type="ECO:0000313" key="6">
    <source>
        <dbReference type="Proteomes" id="UP000494165"/>
    </source>
</evidence>
<dbReference type="Gene3D" id="1.20.5.4090">
    <property type="match status" value="1"/>
</dbReference>
<dbReference type="AlphaFoldDB" id="A0A8S1CSH9"/>
<evidence type="ECO:0008006" key="7">
    <source>
        <dbReference type="Google" id="ProtNLM"/>
    </source>
</evidence>
<evidence type="ECO:0000256" key="3">
    <source>
        <dbReference type="SAM" id="Coils"/>
    </source>
</evidence>
<feature type="compositionally biased region" description="Polar residues" evidence="4">
    <location>
        <begin position="160"/>
        <end position="173"/>
    </location>
</feature>
<feature type="region of interest" description="Disordered" evidence="4">
    <location>
        <begin position="291"/>
        <end position="337"/>
    </location>
</feature>
<evidence type="ECO:0000256" key="4">
    <source>
        <dbReference type="SAM" id="MobiDB-lite"/>
    </source>
</evidence>
<keyword evidence="2 3" id="KW-0175">Coiled coil</keyword>
<dbReference type="OrthoDB" id="10028421at2759"/>
<dbReference type="Pfam" id="PF09738">
    <property type="entry name" value="LRRFIP"/>
    <property type="match status" value="1"/>
</dbReference>
<feature type="coiled-coil region" evidence="3">
    <location>
        <begin position="218"/>
        <end position="283"/>
    </location>
</feature>
<reference evidence="5 6" key="1">
    <citation type="submission" date="2020-04" db="EMBL/GenBank/DDBJ databases">
        <authorList>
            <person name="Alioto T."/>
            <person name="Alioto T."/>
            <person name="Gomez Garrido J."/>
        </authorList>
    </citation>
    <scope>NUCLEOTIDE SEQUENCE [LARGE SCALE GENOMIC DNA]</scope>
</reference>
<feature type="compositionally biased region" description="Acidic residues" evidence="4">
    <location>
        <begin position="294"/>
        <end position="308"/>
    </location>
</feature>
<dbReference type="GO" id="GO:0006355">
    <property type="term" value="P:regulation of DNA-templated transcription"/>
    <property type="evidence" value="ECO:0007669"/>
    <property type="project" value="InterPro"/>
</dbReference>
<dbReference type="PANTHER" id="PTHR19212">
    <property type="entry name" value="LEUCINE RICH REPEAT IN FLII INTERACTING PROTEIN"/>
    <property type="match status" value="1"/>
</dbReference>
<sequence length="494" mass="56241">MMDVECSAADEFGGSVVSSDAGSDTGMEWTDARESLTHGSVSPVDPLSSEYEEVFSDRPDKPDSPLCNGNDADQDQQPLEQQQDDDDNFVVDSLGKIATEAEARLAARRQARAEAREIRIRELERQQKESEQPPDNVLSPAETKQQKLETPVRSRVAVNSPRNLLSAQPSNYQSSRRSSEDSMEDGGVNLRDMRQEMKDLDEKFKKAMFHNAQLDNEKASFAYQVELLKDQIEQLEESHFLLQKEHRDKCKEYSQLKRESDKVIEEKDMYKSLLEERDRLIQEAGLVIVGEDIASSEEEDSDEDEDSESTQSKKSPSPPKQRKALVSADNAQLLDSAGQGSLDVRLRKFKEERDELQDQVRHLKLELEEERNRSLKGSVGSSFSMNGPNDDEMDLNREASKQLGDYKFKLQKAEQDISTLQANVARLESQVLRYKTAAESSEKAEEELKTEKRKLQRELREAQVRVEELDTQNTHLVRRLDKLKNAKSALLKDL</sequence>
<feature type="compositionally biased region" description="Basic and acidic residues" evidence="4">
    <location>
        <begin position="440"/>
        <end position="450"/>
    </location>
</feature>
<protein>
    <recommendedName>
        <fullName evidence="7">Leucine-rich repeat flightless-interacting protein 2</fullName>
    </recommendedName>
</protein>
<organism evidence="5 6">
    <name type="scientific">Cloeon dipterum</name>
    <dbReference type="NCBI Taxonomy" id="197152"/>
    <lineage>
        <taxon>Eukaryota</taxon>
        <taxon>Metazoa</taxon>
        <taxon>Ecdysozoa</taxon>
        <taxon>Arthropoda</taxon>
        <taxon>Hexapoda</taxon>
        <taxon>Insecta</taxon>
        <taxon>Pterygota</taxon>
        <taxon>Palaeoptera</taxon>
        <taxon>Ephemeroptera</taxon>
        <taxon>Pisciforma</taxon>
        <taxon>Baetidae</taxon>
        <taxon>Cloeon</taxon>
    </lineage>
</organism>
<accession>A0A8S1CSH9</accession>
<dbReference type="PANTHER" id="PTHR19212:SF0">
    <property type="entry name" value="LD07988P"/>
    <property type="match status" value="1"/>
</dbReference>
<feature type="compositionally biased region" description="Basic and acidic residues" evidence="4">
    <location>
        <begin position="122"/>
        <end position="131"/>
    </location>
</feature>
<feature type="region of interest" description="Disordered" evidence="4">
    <location>
        <begin position="435"/>
        <end position="454"/>
    </location>
</feature>
<dbReference type="Proteomes" id="UP000494165">
    <property type="component" value="Unassembled WGS sequence"/>
</dbReference>
<proteinExistence type="inferred from homology"/>
<keyword evidence="6" id="KW-1185">Reference proteome</keyword>
<evidence type="ECO:0000256" key="2">
    <source>
        <dbReference type="ARBA" id="ARBA00023054"/>
    </source>
</evidence>
<feature type="region of interest" description="Disordered" evidence="4">
    <location>
        <begin position="122"/>
        <end position="192"/>
    </location>
</feature>
<feature type="region of interest" description="Disordered" evidence="4">
    <location>
        <begin position="1"/>
        <end position="87"/>
    </location>
</feature>
<dbReference type="EMBL" id="CADEPI010000056">
    <property type="protein sequence ID" value="CAB3370868.1"/>
    <property type="molecule type" value="Genomic_DNA"/>
</dbReference>
<evidence type="ECO:0000313" key="5">
    <source>
        <dbReference type="EMBL" id="CAB3370868.1"/>
    </source>
</evidence>
<feature type="region of interest" description="Disordered" evidence="4">
    <location>
        <begin position="376"/>
        <end position="395"/>
    </location>
</feature>
<evidence type="ECO:0000256" key="1">
    <source>
        <dbReference type="ARBA" id="ARBA00008275"/>
    </source>
</evidence>
<comment type="similarity">
    <text evidence="1">Belongs to the LRRFIP family.</text>
</comment>
<comment type="caution">
    <text evidence="5">The sequence shown here is derived from an EMBL/GenBank/DDBJ whole genome shotgun (WGS) entry which is preliminary data.</text>
</comment>
<gene>
    <name evidence="5" type="ORF">CLODIP_2_CD08272</name>
</gene>
<name>A0A8S1CSH9_9INSE</name>